<comment type="caution">
    <text evidence="2">The sequence shown here is derived from an EMBL/GenBank/DDBJ whole genome shotgun (WGS) entry which is preliminary data.</text>
</comment>
<evidence type="ECO:0000256" key="1">
    <source>
        <dbReference type="SAM" id="MobiDB-lite"/>
    </source>
</evidence>
<dbReference type="AlphaFoldDB" id="A0A9W8Q410"/>
<protein>
    <submittedName>
        <fullName evidence="2">Uncharacterized protein</fullName>
    </submittedName>
</protein>
<keyword evidence="3" id="KW-1185">Reference proteome</keyword>
<feature type="region of interest" description="Disordered" evidence="1">
    <location>
        <begin position="20"/>
        <end position="41"/>
    </location>
</feature>
<dbReference type="EMBL" id="JAJHUN010000011">
    <property type="protein sequence ID" value="KAJ4146003.1"/>
    <property type="molecule type" value="Genomic_DNA"/>
</dbReference>
<proteinExistence type="predicted"/>
<gene>
    <name evidence="2" type="ORF">LMH87_004833</name>
</gene>
<evidence type="ECO:0000313" key="2">
    <source>
        <dbReference type="EMBL" id="KAJ4146003.1"/>
    </source>
</evidence>
<sequence>MLNNNNHHNTTDLLHHASLEASHDRSPEGSQSQRSASGGENLPSFLLPFLFPASERLAADRGTIEPMGAAGRNVIEPLSVRWKLGYVLPTHHNVHIGPQTGEAHETIEFGLLLQHPKGGRLV</sequence>
<organism evidence="2 3">
    <name type="scientific">Akanthomyces muscarius</name>
    <name type="common">Entomopathogenic fungus</name>
    <name type="synonym">Lecanicillium muscarium</name>
    <dbReference type="NCBI Taxonomy" id="2231603"/>
    <lineage>
        <taxon>Eukaryota</taxon>
        <taxon>Fungi</taxon>
        <taxon>Dikarya</taxon>
        <taxon>Ascomycota</taxon>
        <taxon>Pezizomycotina</taxon>
        <taxon>Sordariomycetes</taxon>
        <taxon>Hypocreomycetidae</taxon>
        <taxon>Hypocreales</taxon>
        <taxon>Cordycipitaceae</taxon>
        <taxon>Akanthomyces</taxon>
    </lineage>
</organism>
<dbReference type="RefSeq" id="XP_056049673.1">
    <property type="nucleotide sequence ID" value="XM_056196111.1"/>
</dbReference>
<evidence type="ECO:0000313" key="3">
    <source>
        <dbReference type="Proteomes" id="UP001144673"/>
    </source>
</evidence>
<dbReference type="GeneID" id="80891992"/>
<feature type="compositionally biased region" description="Polar residues" evidence="1">
    <location>
        <begin position="28"/>
        <end position="38"/>
    </location>
</feature>
<dbReference type="KEGG" id="amus:LMH87_004833"/>
<accession>A0A9W8Q410</accession>
<reference evidence="2" key="1">
    <citation type="journal article" date="2023" name="Access Microbiol">
        <title>De-novo genome assembly for Akanthomyces muscarius, a biocontrol agent of insect agricultural pests.</title>
        <authorList>
            <person name="Erdos Z."/>
            <person name="Studholme D.J."/>
            <person name="Raymond B."/>
            <person name="Sharma M."/>
        </authorList>
    </citation>
    <scope>NUCLEOTIDE SEQUENCE</scope>
    <source>
        <strain evidence="2">Ve6</strain>
    </source>
</reference>
<name>A0A9W8Q410_AKAMU</name>
<dbReference type="Proteomes" id="UP001144673">
    <property type="component" value="Chromosome 2"/>
</dbReference>